<dbReference type="Proteomes" id="UP000184436">
    <property type="component" value="Unassembled WGS sequence"/>
</dbReference>
<proteinExistence type="predicted"/>
<feature type="transmembrane region" description="Helical" evidence="1">
    <location>
        <begin position="32"/>
        <end position="51"/>
    </location>
</feature>
<evidence type="ECO:0000313" key="2">
    <source>
        <dbReference type="EMBL" id="SHF69961.1"/>
    </source>
</evidence>
<evidence type="ECO:0000313" key="3">
    <source>
        <dbReference type="Proteomes" id="UP000184436"/>
    </source>
</evidence>
<gene>
    <name evidence="2" type="ORF">SAMN05444349_13062</name>
</gene>
<dbReference type="AlphaFoldDB" id="A0A1M5DSZ0"/>
<dbReference type="RefSeq" id="WP_025075647.1">
    <property type="nucleotide sequence ID" value="NZ_FQVD01000030.1"/>
</dbReference>
<feature type="transmembrane region" description="Helical" evidence="1">
    <location>
        <begin position="114"/>
        <end position="136"/>
    </location>
</feature>
<organism evidence="2 3">
    <name type="scientific">Bacteroides faecichinchillae</name>
    <dbReference type="NCBI Taxonomy" id="871325"/>
    <lineage>
        <taxon>Bacteria</taxon>
        <taxon>Pseudomonadati</taxon>
        <taxon>Bacteroidota</taxon>
        <taxon>Bacteroidia</taxon>
        <taxon>Bacteroidales</taxon>
        <taxon>Bacteroidaceae</taxon>
        <taxon>Bacteroides</taxon>
    </lineage>
</organism>
<keyword evidence="1" id="KW-0472">Membrane</keyword>
<sequence length="410" mass="46388">MEKQAKIKYDFLSHAVCILFLVYTVLRTYSLFGIRMADVMDYLLIFVYLIKCGINPKVLPRKLNYYFVFWVISVVFSSAWSGLSGLRPLMGIVHSYLFYLMLFDKSNKELLLKYYRLIGFGFICFFFLQEFTFYTIGTRISGLIPGLAVLSDFESASEFAQFRMYIGRSSSLFSEPAHFVQFLLPLLAVELFGAEDKKHNIRALIIVVALLLSQSGNAVFGLAAIAVVYVVKRFSEKKSFATIAVTIVILAGAVAGGIYYLSTEKGKALIDRKDQLSLTDYESGKSGFIRIYRGYYVYDNLSPIEKIIGVNDFSTLKARINTSEVGFMFGDDDTYFNAIQDIMIRTGLIGLFIFILFLADLWKHNNYLGKSLICCLIALAFISAINLTSTMAMFLVLAIYAKKNNEIQNI</sequence>
<evidence type="ECO:0008006" key="4">
    <source>
        <dbReference type="Google" id="ProtNLM"/>
    </source>
</evidence>
<dbReference type="EMBL" id="FQVD01000030">
    <property type="protein sequence ID" value="SHF69961.1"/>
    <property type="molecule type" value="Genomic_DNA"/>
</dbReference>
<feature type="transmembrane region" description="Helical" evidence="1">
    <location>
        <begin position="368"/>
        <end position="401"/>
    </location>
</feature>
<keyword evidence="3" id="KW-1185">Reference proteome</keyword>
<feature type="transmembrane region" description="Helical" evidence="1">
    <location>
        <begin position="7"/>
        <end position="26"/>
    </location>
</feature>
<feature type="transmembrane region" description="Helical" evidence="1">
    <location>
        <begin position="63"/>
        <end position="80"/>
    </location>
</feature>
<feature type="transmembrane region" description="Helical" evidence="1">
    <location>
        <begin position="204"/>
        <end position="231"/>
    </location>
</feature>
<dbReference type="STRING" id="871325.SAMN05444349_13062"/>
<keyword evidence="1" id="KW-1133">Transmembrane helix</keyword>
<feature type="transmembrane region" description="Helical" evidence="1">
    <location>
        <begin position="86"/>
        <end position="102"/>
    </location>
</feature>
<feature type="transmembrane region" description="Helical" evidence="1">
    <location>
        <begin position="172"/>
        <end position="192"/>
    </location>
</feature>
<reference evidence="2 3" key="1">
    <citation type="submission" date="2016-11" db="EMBL/GenBank/DDBJ databases">
        <authorList>
            <person name="Jaros S."/>
            <person name="Januszkiewicz K."/>
            <person name="Wedrychowicz H."/>
        </authorList>
    </citation>
    <scope>NUCLEOTIDE SEQUENCE [LARGE SCALE GENOMIC DNA]</scope>
    <source>
        <strain evidence="2 3">DSM 26883</strain>
    </source>
</reference>
<feature type="transmembrane region" description="Helical" evidence="1">
    <location>
        <begin position="243"/>
        <end position="262"/>
    </location>
</feature>
<keyword evidence="1" id="KW-0812">Transmembrane</keyword>
<feature type="transmembrane region" description="Helical" evidence="1">
    <location>
        <begin position="342"/>
        <end position="362"/>
    </location>
</feature>
<protein>
    <recommendedName>
        <fullName evidence="4">O-Antigen ligase</fullName>
    </recommendedName>
</protein>
<name>A0A1M5DSZ0_9BACE</name>
<dbReference type="OrthoDB" id="1100974at2"/>
<accession>A0A1M5DSZ0</accession>
<evidence type="ECO:0000256" key="1">
    <source>
        <dbReference type="SAM" id="Phobius"/>
    </source>
</evidence>